<dbReference type="InterPro" id="IPR002905">
    <property type="entry name" value="Trm1"/>
</dbReference>
<reference evidence="9 10" key="1">
    <citation type="submission" date="2017-04" db="EMBL/GenBank/DDBJ databases">
        <title>Novel microbial lineages endemic to geothermal iron-oxide mats fill important gaps in the evolutionary history of Archaea.</title>
        <authorList>
            <person name="Jay Z.J."/>
            <person name="Beam J.P."/>
            <person name="Dlakic M."/>
            <person name="Rusch D.B."/>
            <person name="Kozubal M.A."/>
            <person name="Inskeep W.P."/>
        </authorList>
    </citation>
    <scope>NUCLEOTIDE SEQUENCE [LARGE SCALE GENOMIC DNA]</scope>
    <source>
        <strain evidence="9">OSP_D</strain>
    </source>
</reference>
<dbReference type="CDD" id="cd02440">
    <property type="entry name" value="AdoMet_MTases"/>
    <property type="match status" value="1"/>
</dbReference>
<evidence type="ECO:0000313" key="9">
    <source>
        <dbReference type="EMBL" id="PSN91335.1"/>
    </source>
</evidence>
<evidence type="ECO:0000256" key="5">
    <source>
        <dbReference type="ARBA" id="ARBA00022694"/>
    </source>
</evidence>
<dbReference type="InterPro" id="IPR029063">
    <property type="entry name" value="SAM-dependent_MTases_sf"/>
</dbReference>
<comment type="similarity">
    <text evidence="8">Belongs to the class I-like SAM-binding methyltransferase superfamily. Trm1 family.</text>
</comment>
<evidence type="ECO:0000313" key="10">
    <source>
        <dbReference type="Proteomes" id="UP000240322"/>
    </source>
</evidence>
<dbReference type="InterPro" id="IPR042296">
    <property type="entry name" value="tRNA_met_Trm1_C"/>
</dbReference>
<dbReference type="GO" id="GO:0160104">
    <property type="term" value="F:tRNA (guanine(26)-N2)-dimethyltransferase activity"/>
    <property type="evidence" value="ECO:0007669"/>
    <property type="project" value="UniProtKB-EC"/>
</dbReference>
<keyword evidence="6 8" id="KW-0694">RNA-binding</keyword>
<keyword evidence="1 8" id="KW-0820">tRNA-binding</keyword>
<name>A0A2R6AY57_9ARCH</name>
<sequence>MYTKQVVEGKTLLYVPDIIMYAKKGKRVGPWSAPVFYNPNASATRDISLGIVGALGSRPNVLDAMCGIGARGLRIAVESNASEVVINDVNPDALELAYKSVEANGVAGKVDVQSVGANALCAAYDYREGFDYVDVDPFGSVAPFVTTALLAVKRGGVLGVCSTDAANLCGNRPEALYRLYFARNTYTLGVKEVGLRILIGYVVRAAASMGFAASPLLCYHYGDYFRCHFKLIRTLSAAQELMNQIGYLHSCSDGAKYLDSQLCSECKRGSEAGPLWMGRLSSRDFLSSVLTELKRVESQSAREAERLLRTLRDEDEVTLPYVNTHKLVKGSGVSPPSTQRLIIKLRSQGYEANPTHFDPKAVKTNAPLTQLMEAARSIGGKTV</sequence>
<dbReference type="PROSITE" id="PS51626">
    <property type="entry name" value="SAM_MT_TRM1"/>
    <property type="match status" value="1"/>
</dbReference>
<dbReference type="Gene3D" id="3.30.56.70">
    <property type="entry name" value="N2,N2-dimethylguanosine tRNA methyltransferase, C-terminal domain"/>
    <property type="match status" value="1"/>
</dbReference>
<dbReference type="EC" id="2.1.1.216" evidence="7"/>
<dbReference type="Pfam" id="PF02005">
    <property type="entry name" value="TRM"/>
    <property type="match status" value="1"/>
</dbReference>
<keyword evidence="4 8" id="KW-0949">S-adenosyl-L-methionine</keyword>
<keyword evidence="5 8" id="KW-0819">tRNA processing</keyword>
<evidence type="ECO:0000256" key="7">
    <source>
        <dbReference type="ARBA" id="ARBA00039099"/>
    </source>
</evidence>
<gene>
    <name evidence="9" type="ORF">B9Q03_04445</name>
</gene>
<dbReference type="GO" id="GO:0000049">
    <property type="term" value="F:tRNA binding"/>
    <property type="evidence" value="ECO:0007669"/>
    <property type="project" value="UniProtKB-UniRule"/>
</dbReference>
<accession>A0A2R6AY57</accession>
<dbReference type="Proteomes" id="UP000240322">
    <property type="component" value="Unassembled WGS sequence"/>
</dbReference>
<evidence type="ECO:0000256" key="1">
    <source>
        <dbReference type="ARBA" id="ARBA00022555"/>
    </source>
</evidence>
<evidence type="ECO:0000256" key="2">
    <source>
        <dbReference type="ARBA" id="ARBA00022603"/>
    </source>
</evidence>
<keyword evidence="3 8" id="KW-0808">Transferase</keyword>
<protein>
    <recommendedName>
        <fullName evidence="7">tRNA (guanine(26)-N(2))-dimethyltransferase</fullName>
        <ecNumber evidence="7">2.1.1.216</ecNumber>
    </recommendedName>
</protein>
<dbReference type="PANTHER" id="PTHR10631">
    <property type="entry name" value="N 2 ,N 2 -DIMETHYLGUANOSINE TRNA METHYLTRANSFERASE"/>
    <property type="match status" value="1"/>
</dbReference>
<evidence type="ECO:0000256" key="6">
    <source>
        <dbReference type="ARBA" id="ARBA00022884"/>
    </source>
</evidence>
<dbReference type="PANTHER" id="PTHR10631:SF3">
    <property type="entry name" value="TRNA (GUANINE(26)-N(2))-DIMETHYLTRANSFERASE"/>
    <property type="match status" value="1"/>
</dbReference>
<proteinExistence type="inferred from homology"/>
<evidence type="ECO:0000256" key="8">
    <source>
        <dbReference type="PROSITE-ProRule" id="PRU00958"/>
    </source>
</evidence>
<dbReference type="EMBL" id="NEXE01000028">
    <property type="protein sequence ID" value="PSN91335.1"/>
    <property type="molecule type" value="Genomic_DNA"/>
</dbReference>
<dbReference type="Gene3D" id="3.40.50.150">
    <property type="entry name" value="Vaccinia Virus protein VP39"/>
    <property type="match status" value="1"/>
</dbReference>
<dbReference type="GO" id="GO:0002940">
    <property type="term" value="P:tRNA N2-guanine methylation"/>
    <property type="evidence" value="ECO:0007669"/>
    <property type="project" value="TreeGrafter"/>
</dbReference>
<dbReference type="SUPFAM" id="SSF53335">
    <property type="entry name" value="S-adenosyl-L-methionine-dependent methyltransferases"/>
    <property type="match status" value="1"/>
</dbReference>
<organism evidence="9 10">
    <name type="scientific">Candidatus Marsarchaeota G2 archaeon OSP_D</name>
    <dbReference type="NCBI Taxonomy" id="1978157"/>
    <lineage>
        <taxon>Archaea</taxon>
        <taxon>Candidatus Marsarchaeota</taxon>
        <taxon>Candidatus Marsarchaeota group 2</taxon>
    </lineage>
</organism>
<evidence type="ECO:0000256" key="4">
    <source>
        <dbReference type="ARBA" id="ARBA00022691"/>
    </source>
</evidence>
<keyword evidence="2 8" id="KW-0489">Methyltransferase</keyword>
<evidence type="ECO:0000256" key="3">
    <source>
        <dbReference type="ARBA" id="ARBA00022679"/>
    </source>
</evidence>
<comment type="caution">
    <text evidence="9">The sequence shown here is derived from an EMBL/GenBank/DDBJ whole genome shotgun (WGS) entry which is preliminary data.</text>
</comment>
<dbReference type="AlphaFoldDB" id="A0A2R6AY57"/>